<dbReference type="PANTHER" id="PTHR31586">
    <property type="entry name" value="CYTOCHROME C OXIDASE PROTEIN 20"/>
    <property type="match status" value="1"/>
</dbReference>
<dbReference type="FunCoup" id="Q54HV4">
    <property type="interactions" value="7"/>
</dbReference>
<dbReference type="GO" id="GO:0005743">
    <property type="term" value="C:mitochondrial inner membrane"/>
    <property type="evidence" value="ECO:0007669"/>
    <property type="project" value="UniProtKB-SubCell"/>
</dbReference>
<dbReference type="OMA" id="WPICNYN"/>
<dbReference type="Pfam" id="PF12597">
    <property type="entry name" value="Cox20"/>
    <property type="match status" value="1"/>
</dbReference>
<organism evidence="10 11">
    <name type="scientific">Dictyostelium discoideum</name>
    <name type="common">Social amoeba</name>
    <dbReference type="NCBI Taxonomy" id="44689"/>
    <lineage>
        <taxon>Eukaryota</taxon>
        <taxon>Amoebozoa</taxon>
        <taxon>Evosea</taxon>
        <taxon>Eumycetozoa</taxon>
        <taxon>Dictyostelia</taxon>
        <taxon>Dictyosteliales</taxon>
        <taxon>Dictyosteliaceae</taxon>
        <taxon>Dictyostelium</taxon>
    </lineage>
</organism>
<name>Q54HV4_DICDI</name>
<evidence type="ECO:0000256" key="5">
    <source>
        <dbReference type="ARBA" id="ARBA00022792"/>
    </source>
</evidence>
<evidence type="ECO:0000256" key="8">
    <source>
        <dbReference type="ARBA" id="ARBA00023136"/>
    </source>
</evidence>
<dbReference type="HOGENOM" id="CLU_1771536_0_0_1"/>
<keyword evidence="7" id="KW-0496">Mitochondrion</keyword>
<feature type="transmembrane region" description="Helical" evidence="9">
    <location>
        <begin position="62"/>
        <end position="80"/>
    </location>
</feature>
<proteinExistence type="inferred from homology"/>
<dbReference type="dictyBase" id="DDB_G0289203"/>
<evidence type="ECO:0000256" key="6">
    <source>
        <dbReference type="ARBA" id="ARBA00022989"/>
    </source>
</evidence>
<comment type="subcellular location">
    <subcellularLocation>
        <location evidence="1">Mitochondrion inner membrane</location>
    </subcellularLocation>
</comment>
<keyword evidence="4 9" id="KW-0812">Transmembrane</keyword>
<evidence type="ECO:0000256" key="1">
    <source>
        <dbReference type="ARBA" id="ARBA00004273"/>
    </source>
</evidence>
<dbReference type="PaxDb" id="44689-DDB0188305"/>
<dbReference type="RefSeq" id="XP_636335.1">
    <property type="nucleotide sequence ID" value="XM_631243.1"/>
</dbReference>
<keyword evidence="5" id="KW-0999">Mitochondrion inner membrane</keyword>
<dbReference type="VEuPathDB" id="AmoebaDB:DDB_G0289203"/>
<dbReference type="InParanoid" id="Q54HV4"/>
<keyword evidence="11" id="KW-1185">Reference proteome</keyword>
<keyword evidence="8 9" id="KW-0472">Membrane</keyword>
<feature type="transmembrane region" description="Helical" evidence="9">
    <location>
        <begin position="92"/>
        <end position="108"/>
    </location>
</feature>
<evidence type="ECO:0000256" key="3">
    <source>
        <dbReference type="ARBA" id="ARBA00017689"/>
    </source>
</evidence>
<dbReference type="GO" id="GO:0033617">
    <property type="term" value="P:mitochondrial respiratory chain complex IV assembly"/>
    <property type="evidence" value="ECO:0000318"/>
    <property type="project" value="GO_Central"/>
</dbReference>
<dbReference type="Proteomes" id="UP000002195">
    <property type="component" value="Unassembled WGS sequence"/>
</dbReference>
<accession>Q54HV4</accession>
<dbReference type="eggNOG" id="ENOG502RIBJ">
    <property type="taxonomic scope" value="Eukaryota"/>
</dbReference>
<evidence type="ECO:0000256" key="9">
    <source>
        <dbReference type="SAM" id="Phobius"/>
    </source>
</evidence>
<dbReference type="InterPro" id="IPR022533">
    <property type="entry name" value="Cox20"/>
</dbReference>
<dbReference type="GO" id="GO:0005739">
    <property type="term" value="C:mitochondrion"/>
    <property type="evidence" value="ECO:0000318"/>
    <property type="project" value="GO_Central"/>
</dbReference>
<reference evidence="10 11" key="1">
    <citation type="journal article" date="2005" name="Nature">
        <title>The genome of the social amoeba Dictyostelium discoideum.</title>
        <authorList>
            <consortium name="The Dictyostelium discoideum Sequencing Consortium"/>
            <person name="Eichinger L."/>
            <person name="Pachebat J.A."/>
            <person name="Glockner G."/>
            <person name="Rajandream M.A."/>
            <person name="Sucgang R."/>
            <person name="Berriman M."/>
            <person name="Song J."/>
            <person name="Olsen R."/>
            <person name="Szafranski K."/>
            <person name="Xu Q."/>
            <person name="Tunggal B."/>
            <person name="Kummerfeld S."/>
            <person name="Madera M."/>
            <person name="Konfortov B.A."/>
            <person name="Rivero F."/>
            <person name="Bankier A.T."/>
            <person name="Lehmann R."/>
            <person name="Hamlin N."/>
            <person name="Davies R."/>
            <person name="Gaudet P."/>
            <person name="Fey P."/>
            <person name="Pilcher K."/>
            <person name="Chen G."/>
            <person name="Saunders D."/>
            <person name="Sodergren E."/>
            <person name="Davis P."/>
            <person name="Kerhornou A."/>
            <person name="Nie X."/>
            <person name="Hall N."/>
            <person name="Anjard C."/>
            <person name="Hemphill L."/>
            <person name="Bason N."/>
            <person name="Farbrother P."/>
            <person name="Desany B."/>
            <person name="Just E."/>
            <person name="Morio T."/>
            <person name="Rost R."/>
            <person name="Churcher C."/>
            <person name="Cooper J."/>
            <person name="Haydock S."/>
            <person name="van Driessche N."/>
            <person name="Cronin A."/>
            <person name="Goodhead I."/>
            <person name="Muzny D."/>
            <person name="Mourier T."/>
            <person name="Pain A."/>
            <person name="Lu M."/>
            <person name="Harper D."/>
            <person name="Lindsay R."/>
            <person name="Hauser H."/>
            <person name="James K."/>
            <person name="Quiles M."/>
            <person name="Madan Babu M."/>
            <person name="Saito T."/>
            <person name="Buchrieser C."/>
            <person name="Wardroper A."/>
            <person name="Felder M."/>
            <person name="Thangavelu M."/>
            <person name="Johnson D."/>
            <person name="Knights A."/>
            <person name="Loulseged H."/>
            <person name="Mungall K."/>
            <person name="Oliver K."/>
            <person name="Price C."/>
            <person name="Quail M.A."/>
            <person name="Urushihara H."/>
            <person name="Hernandez J."/>
            <person name="Rabbinowitsch E."/>
            <person name="Steffen D."/>
            <person name="Sanders M."/>
            <person name="Ma J."/>
            <person name="Kohara Y."/>
            <person name="Sharp S."/>
            <person name="Simmonds M."/>
            <person name="Spiegler S."/>
            <person name="Tivey A."/>
            <person name="Sugano S."/>
            <person name="White B."/>
            <person name="Walker D."/>
            <person name="Woodward J."/>
            <person name="Winckler T."/>
            <person name="Tanaka Y."/>
            <person name="Shaulsky G."/>
            <person name="Schleicher M."/>
            <person name="Weinstock G."/>
            <person name="Rosenthal A."/>
            <person name="Cox E.C."/>
            <person name="Chisholm R.L."/>
            <person name="Gibbs R."/>
            <person name="Loomis W.F."/>
            <person name="Platzer M."/>
            <person name="Kay R.R."/>
            <person name="Williams J."/>
            <person name="Dear P.H."/>
            <person name="Noegel A.A."/>
            <person name="Barrell B."/>
            <person name="Kuspa A."/>
        </authorList>
    </citation>
    <scope>NUCLEOTIDE SEQUENCE [LARGE SCALE GENOMIC DNA]</scope>
    <source>
        <strain evidence="10 11">AX4</strain>
    </source>
</reference>
<evidence type="ECO:0000313" key="11">
    <source>
        <dbReference type="Proteomes" id="UP000002195"/>
    </source>
</evidence>
<comment type="caution">
    <text evidence="10">The sequence shown here is derived from an EMBL/GenBank/DDBJ whole genome shotgun (WGS) entry which is preliminary data.</text>
</comment>
<comment type="similarity">
    <text evidence="2">Belongs to the COX20 family.</text>
</comment>
<evidence type="ECO:0000256" key="7">
    <source>
        <dbReference type="ARBA" id="ARBA00023128"/>
    </source>
</evidence>
<dbReference type="GeneID" id="8627008"/>
<evidence type="ECO:0000256" key="4">
    <source>
        <dbReference type="ARBA" id="ARBA00022692"/>
    </source>
</evidence>
<evidence type="ECO:0000256" key="2">
    <source>
        <dbReference type="ARBA" id="ARBA00009575"/>
    </source>
</evidence>
<gene>
    <name evidence="10" type="ORF">DDB_G0289203</name>
</gene>
<sequence length="147" mass="16481">MSKNNNNNNGGERIQPIENNDNIHMYSLPSTQINEDKVKPTGIIDGLLNINVSEIPCFKSSMLYAVGGAMGVLAVTSLIPSLRTKRFGPADYGVWTFLGIASLSWPICDYNHKLHNKRVKLLMDAQVAEMNRKMSEKIETEKEDQKK</sequence>
<dbReference type="PANTHER" id="PTHR31586:SF1">
    <property type="entry name" value="CYTOCHROME C OXIDASE ASSEMBLY PROTEIN COX20, MITOCHONDRIAL"/>
    <property type="match status" value="1"/>
</dbReference>
<evidence type="ECO:0000313" key="10">
    <source>
        <dbReference type="EMBL" id="EAL62835.1"/>
    </source>
</evidence>
<dbReference type="EMBL" id="AAFI02000131">
    <property type="protein sequence ID" value="EAL62835.1"/>
    <property type="molecule type" value="Genomic_DNA"/>
</dbReference>
<dbReference type="KEGG" id="ddi:DDB_G0289203"/>
<keyword evidence="6 9" id="KW-1133">Transmembrane helix</keyword>
<dbReference type="AlphaFoldDB" id="Q54HV4"/>
<protein>
    <recommendedName>
        <fullName evidence="3">Cytochrome c oxidase assembly protein COX20, mitochondrial</fullName>
    </recommendedName>
</protein>